<gene>
    <name evidence="2" type="ORF">brsh051_02480</name>
</gene>
<feature type="transmembrane region" description="Helical" evidence="1">
    <location>
        <begin position="230"/>
        <end position="251"/>
    </location>
</feature>
<dbReference type="Proteomes" id="UP001431656">
    <property type="component" value="Chromosome"/>
</dbReference>
<feature type="transmembrane region" description="Helical" evidence="1">
    <location>
        <begin position="457"/>
        <end position="475"/>
    </location>
</feature>
<feature type="transmembrane region" description="Helical" evidence="1">
    <location>
        <begin position="412"/>
        <end position="445"/>
    </location>
</feature>
<feature type="transmembrane region" description="Helical" evidence="1">
    <location>
        <begin position="534"/>
        <end position="554"/>
    </location>
</feature>
<dbReference type="AlphaFoldDB" id="A0AAN0K8D9"/>
<name>A0AAN0K8D9_9ACTN</name>
<reference evidence="2" key="1">
    <citation type="journal article" date="2024" name="Int. J. Syst. Evol. Microbiol.">
        <title>Brooklawnia propionicigenes sp. nov., a facultatively anaerobic, propionate-producing bacterium isolated from a methanogenic reactor treating waste from cattle farms.</title>
        <authorList>
            <person name="Akita Y."/>
            <person name="Ueki A."/>
            <person name="Tonouchi A."/>
            <person name="Sugawara Y."/>
            <person name="Honma S."/>
            <person name="Kaku N."/>
            <person name="Ueki K."/>
        </authorList>
    </citation>
    <scope>NUCLEOTIDE SEQUENCE</scope>
    <source>
        <strain evidence="2">SH051</strain>
    </source>
</reference>
<feature type="transmembrane region" description="Helical" evidence="1">
    <location>
        <begin position="381"/>
        <end position="406"/>
    </location>
</feature>
<feature type="transmembrane region" description="Helical" evidence="1">
    <location>
        <begin position="38"/>
        <end position="62"/>
    </location>
</feature>
<feature type="transmembrane region" description="Helical" evidence="1">
    <location>
        <begin position="157"/>
        <end position="179"/>
    </location>
</feature>
<feature type="transmembrane region" description="Helical" evidence="1">
    <location>
        <begin position="495"/>
        <end position="513"/>
    </location>
</feature>
<evidence type="ECO:0000313" key="3">
    <source>
        <dbReference type="Proteomes" id="UP001431656"/>
    </source>
</evidence>
<evidence type="ECO:0000256" key="1">
    <source>
        <dbReference type="SAM" id="Phobius"/>
    </source>
</evidence>
<feature type="transmembrane region" description="Helical" evidence="1">
    <location>
        <begin position="185"/>
        <end position="209"/>
    </location>
</feature>
<feature type="transmembrane region" description="Helical" evidence="1">
    <location>
        <begin position="263"/>
        <end position="284"/>
    </location>
</feature>
<protein>
    <submittedName>
        <fullName evidence="2">Uncharacterized protein</fullName>
    </submittedName>
</protein>
<keyword evidence="1" id="KW-0472">Membrane</keyword>
<feature type="transmembrane region" description="Helical" evidence="1">
    <location>
        <begin position="123"/>
        <end position="145"/>
    </location>
</feature>
<proteinExistence type="predicted"/>
<dbReference type="KEGG" id="broo:brsh051_02480"/>
<feature type="transmembrane region" description="Helical" evidence="1">
    <location>
        <begin position="83"/>
        <end position="103"/>
    </location>
</feature>
<keyword evidence="3" id="KW-1185">Reference proteome</keyword>
<keyword evidence="1" id="KW-1133">Transmembrane helix</keyword>
<sequence>MVASMKTQARVVVDALDKIFVDPIRSGRPRPKDWQPGLAPVMALAAAGYLIGVVLVLGAPWLRSADRPVVIERAEVIGSASMTVLLWLVTLTLAVGLTAALHVHPLLKLISIIVFLLPLTPQLALGTGSLAVVASVGGTIIFFLIRRRGSFAGWEFPVIWILVSTGVMMPLISTGNFGYDIRTSTVLLILAFMNSLAVPALMMTGYAAAQVGISFSQWMGLRLSQLMPRYLSLVAISVLGLGNLGYAIWSTHQRRLGWELENWMGSVLLVALAAGIIAVLWSGLPDRGTSPRDPADPDALVDSWTSQAFGLASVTLAFMLLTSLGAVAGGLADVFLGSQPDWLANLSSSTTLVFLVRLGQAALALWWGWHRARRGDRVTPVVLGAYAAIMAISALSVLTAWAWFAWEIEPAGVLLLMIGALIWCTGRGDAGVHQALILALLVTLFRFREPLSEPGMIFGAVSASAVLLISLLWRVMTDGDLMAGDSKALPQSSRVLAFATMTLLAVLILAVTAQMRIETTAIDQSGMVGLGDMTLGGALFMAAGIASLVALWTYRRGDALTAGPVPRS</sequence>
<feature type="transmembrane region" description="Helical" evidence="1">
    <location>
        <begin position="352"/>
        <end position="369"/>
    </location>
</feature>
<organism evidence="2 3">
    <name type="scientific">Brooklawnia propionicigenes</name>
    <dbReference type="NCBI Taxonomy" id="3041175"/>
    <lineage>
        <taxon>Bacteria</taxon>
        <taxon>Bacillati</taxon>
        <taxon>Actinomycetota</taxon>
        <taxon>Actinomycetes</taxon>
        <taxon>Propionibacteriales</taxon>
        <taxon>Propionibacteriaceae</taxon>
        <taxon>Brooklawnia</taxon>
    </lineage>
</organism>
<keyword evidence="1" id="KW-0812">Transmembrane</keyword>
<evidence type="ECO:0000313" key="2">
    <source>
        <dbReference type="EMBL" id="BEH00967.1"/>
    </source>
</evidence>
<accession>A0AAN0K8D9</accession>
<dbReference type="EMBL" id="AP028056">
    <property type="protein sequence ID" value="BEH00967.1"/>
    <property type="molecule type" value="Genomic_DNA"/>
</dbReference>
<feature type="transmembrane region" description="Helical" evidence="1">
    <location>
        <begin position="308"/>
        <end position="332"/>
    </location>
</feature>